<evidence type="ECO:0000259" key="2">
    <source>
        <dbReference type="PROSITE" id="PS51186"/>
    </source>
</evidence>
<evidence type="ECO:0000313" key="4">
    <source>
        <dbReference type="Proteomes" id="UP000838763"/>
    </source>
</evidence>
<name>A0A9P1GWN5_9PEZI</name>
<feature type="domain" description="N-acetyltransferase" evidence="2">
    <location>
        <begin position="31"/>
        <end position="184"/>
    </location>
</feature>
<dbReference type="SUPFAM" id="SSF55729">
    <property type="entry name" value="Acyl-CoA N-acyltransferases (Nat)"/>
    <property type="match status" value="1"/>
</dbReference>
<dbReference type="PANTHER" id="PTHR43233">
    <property type="entry name" value="FAMILY N-ACETYLTRANSFERASE, PUTATIVE (AFU_ORTHOLOGUE AFUA_6G03350)-RELATED"/>
    <property type="match status" value="1"/>
</dbReference>
<dbReference type="AlphaFoldDB" id="A0A9P1GWN5"/>
<evidence type="ECO:0000256" key="1">
    <source>
        <dbReference type="SAM" id="MobiDB-lite"/>
    </source>
</evidence>
<dbReference type="Proteomes" id="UP000838763">
    <property type="component" value="Unassembled WGS sequence"/>
</dbReference>
<dbReference type="InterPro" id="IPR000182">
    <property type="entry name" value="GNAT_dom"/>
</dbReference>
<dbReference type="CDD" id="cd04301">
    <property type="entry name" value="NAT_SF"/>
    <property type="match status" value="1"/>
</dbReference>
<feature type="compositionally biased region" description="Low complexity" evidence="1">
    <location>
        <begin position="215"/>
        <end position="227"/>
    </location>
</feature>
<keyword evidence="4" id="KW-1185">Reference proteome</keyword>
<dbReference type="GO" id="GO:0016747">
    <property type="term" value="F:acyltransferase activity, transferring groups other than amino-acyl groups"/>
    <property type="evidence" value="ECO:0007669"/>
    <property type="project" value="InterPro"/>
</dbReference>
<feature type="compositionally biased region" description="Polar residues" evidence="1">
    <location>
        <begin position="428"/>
        <end position="439"/>
    </location>
</feature>
<sequence length="439" mass="49186">MASFRSQLRDRTWTKAEYFISTNPSLVPIPALIEAFDSDDFYWAKALPAPAMVEMLHNSLCFGLYQSPLQPTDAESTKLGDDKKLIGFARLVTDFTTFSYLTDVWVHREYQGQGLGSWLVTCIQEVVQTMPHLRRNVLFTADWDRSVPFYEKWMNMKVVESKFGSAFYSQGHRFTCVAMKRLRNLVSKSKGRSSEKSAPEVAPPVDTPRGGKDGPTVTTAETPPVEAETSDIVKGKLKELWQEGVSRGKVELVKGKLKVEKSIDEALGLGSKPNVVPAAEPDIYGGHRKVEIGWHPQDEKLDVIYINGKVNREEWHTFEVGRTRFNDEALRQAGEMVIFNMRQKKAAYNLISNNCQNFAVAMLDAIQVGAHMQFATSFAVYQTATGLGSIKGLFSEKPPEEEEEGGPGDQPSQSHQNAVQHAQHVMDQHTTQLDSHTSR</sequence>
<dbReference type="InterPro" id="IPR053144">
    <property type="entry name" value="Acetyltransferase_Butenolide"/>
</dbReference>
<dbReference type="EMBL" id="CALLCH030000001">
    <property type="protein sequence ID" value="CAI4211286.1"/>
    <property type="molecule type" value="Genomic_DNA"/>
</dbReference>
<protein>
    <recommendedName>
        <fullName evidence="2">N-acetyltransferase domain-containing protein</fullName>
    </recommendedName>
</protein>
<dbReference type="InterPro" id="IPR016181">
    <property type="entry name" value="Acyl_CoA_acyltransferase"/>
</dbReference>
<dbReference type="Pfam" id="PF00583">
    <property type="entry name" value="Acetyltransf_1"/>
    <property type="match status" value="1"/>
</dbReference>
<proteinExistence type="predicted"/>
<feature type="region of interest" description="Disordered" evidence="1">
    <location>
        <begin position="188"/>
        <end position="228"/>
    </location>
</feature>
<reference evidence="3" key="1">
    <citation type="submission" date="2022-11" db="EMBL/GenBank/DDBJ databases">
        <authorList>
            <person name="Scott C."/>
            <person name="Bruce N."/>
        </authorList>
    </citation>
    <scope>NUCLEOTIDE SEQUENCE</scope>
</reference>
<feature type="region of interest" description="Disordered" evidence="1">
    <location>
        <begin position="391"/>
        <end position="439"/>
    </location>
</feature>
<dbReference type="PROSITE" id="PS51186">
    <property type="entry name" value="GNAT"/>
    <property type="match status" value="1"/>
</dbReference>
<gene>
    <name evidence="3" type="ORF">PPNO1_LOCUS1082</name>
</gene>
<feature type="compositionally biased region" description="Polar residues" evidence="1">
    <location>
        <begin position="410"/>
        <end position="420"/>
    </location>
</feature>
<dbReference type="OrthoDB" id="3431913at2759"/>
<dbReference type="PANTHER" id="PTHR43233:SF1">
    <property type="entry name" value="FAMILY N-ACETYLTRANSFERASE, PUTATIVE (AFU_ORTHOLOGUE AFUA_6G03350)-RELATED"/>
    <property type="match status" value="1"/>
</dbReference>
<comment type="caution">
    <text evidence="3">The sequence shown here is derived from an EMBL/GenBank/DDBJ whole genome shotgun (WGS) entry which is preliminary data.</text>
</comment>
<accession>A0A9P1GWN5</accession>
<organism evidence="3 4">
    <name type="scientific">Parascedosporium putredinis</name>
    <dbReference type="NCBI Taxonomy" id="1442378"/>
    <lineage>
        <taxon>Eukaryota</taxon>
        <taxon>Fungi</taxon>
        <taxon>Dikarya</taxon>
        <taxon>Ascomycota</taxon>
        <taxon>Pezizomycotina</taxon>
        <taxon>Sordariomycetes</taxon>
        <taxon>Hypocreomycetidae</taxon>
        <taxon>Microascales</taxon>
        <taxon>Microascaceae</taxon>
        <taxon>Parascedosporium</taxon>
    </lineage>
</organism>
<dbReference type="Gene3D" id="3.40.630.30">
    <property type="match status" value="1"/>
</dbReference>
<evidence type="ECO:0000313" key="3">
    <source>
        <dbReference type="EMBL" id="CAI4211286.1"/>
    </source>
</evidence>